<reference evidence="2 3" key="1">
    <citation type="submission" date="2016-10" db="EMBL/GenBank/DDBJ databases">
        <title>Paenibacillus species isolates.</title>
        <authorList>
            <person name="Beno S.M."/>
        </authorList>
    </citation>
    <scope>NUCLEOTIDE SEQUENCE [LARGE SCALE GENOMIC DNA]</scope>
    <source>
        <strain evidence="2 3">FSL H7-0604</strain>
    </source>
</reference>
<feature type="transmembrane region" description="Helical" evidence="1">
    <location>
        <begin position="96"/>
        <end position="116"/>
    </location>
</feature>
<feature type="transmembrane region" description="Helical" evidence="1">
    <location>
        <begin position="200"/>
        <end position="222"/>
    </location>
</feature>
<gene>
    <name evidence="2" type="ORF">BJP51_10600</name>
</gene>
<feature type="transmembrane region" description="Helical" evidence="1">
    <location>
        <begin position="261"/>
        <end position="283"/>
    </location>
</feature>
<dbReference type="EMBL" id="MKQP01000111">
    <property type="protein sequence ID" value="OMD19778.1"/>
    <property type="molecule type" value="Genomic_DNA"/>
</dbReference>
<organism evidence="2 3">
    <name type="scientific">Paenibacillus odorifer</name>
    <dbReference type="NCBI Taxonomy" id="189426"/>
    <lineage>
        <taxon>Bacteria</taxon>
        <taxon>Bacillati</taxon>
        <taxon>Bacillota</taxon>
        <taxon>Bacilli</taxon>
        <taxon>Bacillales</taxon>
        <taxon>Paenibacillaceae</taxon>
        <taxon>Paenibacillus</taxon>
    </lineage>
</organism>
<dbReference type="AlphaFoldDB" id="A0A1R0WRL5"/>
<comment type="caution">
    <text evidence="2">The sequence shown here is derived from an EMBL/GenBank/DDBJ whole genome shotgun (WGS) entry which is preliminary data.</text>
</comment>
<feature type="transmembrane region" description="Helical" evidence="1">
    <location>
        <begin position="7"/>
        <end position="27"/>
    </location>
</feature>
<evidence type="ECO:0000256" key="1">
    <source>
        <dbReference type="SAM" id="Phobius"/>
    </source>
</evidence>
<feature type="transmembrane region" description="Helical" evidence="1">
    <location>
        <begin position="229"/>
        <end position="255"/>
    </location>
</feature>
<dbReference type="Proteomes" id="UP000187465">
    <property type="component" value="Unassembled WGS sequence"/>
</dbReference>
<evidence type="ECO:0000313" key="3">
    <source>
        <dbReference type="Proteomes" id="UP000187465"/>
    </source>
</evidence>
<protein>
    <submittedName>
        <fullName evidence="2">Uncharacterized protein</fullName>
    </submittedName>
</protein>
<keyword evidence="1" id="KW-1133">Transmembrane helix</keyword>
<feature type="transmembrane region" description="Helical" evidence="1">
    <location>
        <begin position="71"/>
        <end position="89"/>
    </location>
</feature>
<evidence type="ECO:0000313" key="2">
    <source>
        <dbReference type="EMBL" id="OMD19778.1"/>
    </source>
</evidence>
<keyword evidence="1" id="KW-0472">Membrane</keyword>
<feature type="transmembrane region" description="Helical" evidence="1">
    <location>
        <begin position="162"/>
        <end position="180"/>
    </location>
</feature>
<proteinExistence type="predicted"/>
<sequence length="291" mass="31635">MKHIRKVVVLSVLISVIAVFATAVGLFSDGISDGTKYTFTSIWGEDVKLQGSGVYSHDSVSAAAQAKAQDGVTLFLAIPLLLSSLIMTIKGSIKGRMLLTGTLGYFLYTYASYSFLTMYNSLFLVYVLLFSLSFFAFILALFSFDKESIHTYFKNSLPSKGIGFSLMVIAFMILFLWLGKILNSLLGGIPPQGLEHYSTLVIQVLDLAILVPLAIVTGIMVIRRQPFGYLLATVVVFKGVTLLLAITAMLAAMIYSGVAVSIAECVIFPTMALAIAACMVILLKHVREPLR</sequence>
<name>A0A1R0WRL5_9BACL</name>
<feature type="transmembrane region" description="Helical" evidence="1">
    <location>
        <begin position="122"/>
        <end position="142"/>
    </location>
</feature>
<accession>A0A1R0WRL5</accession>
<keyword evidence="1" id="KW-0812">Transmembrane</keyword>